<evidence type="ECO:0000313" key="3">
    <source>
        <dbReference type="Proteomes" id="UP000276133"/>
    </source>
</evidence>
<gene>
    <name evidence="2" type="ORF">BpHYR1_015626</name>
</gene>
<reference evidence="2 3" key="1">
    <citation type="journal article" date="2018" name="Sci. Rep.">
        <title>Genomic signatures of local adaptation to the degree of environmental predictability in rotifers.</title>
        <authorList>
            <person name="Franch-Gras L."/>
            <person name="Hahn C."/>
            <person name="Garcia-Roger E.M."/>
            <person name="Carmona M.J."/>
            <person name="Serra M."/>
            <person name="Gomez A."/>
        </authorList>
    </citation>
    <scope>NUCLEOTIDE SEQUENCE [LARGE SCALE GENOMIC DNA]</scope>
    <source>
        <strain evidence="2">HYR1</strain>
    </source>
</reference>
<dbReference type="AlphaFoldDB" id="A0A3M7RHI6"/>
<evidence type="ECO:0000313" key="2">
    <source>
        <dbReference type="EMBL" id="RNA22900.1"/>
    </source>
</evidence>
<proteinExistence type="predicted"/>
<dbReference type="Proteomes" id="UP000276133">
    <property type="component" value="Unassembled WGS sequence"/>
</dbReference>
<evidence type="ECO:0000256" key="1">
    <source>
        <dbReference type="SAM" id="Phobius"/>
    </source>
</evidence>
<comment type="caution">
    <text evidence="2">The sequence shown here is derived from an EMBL/GenBank/DDBJ whole genome shotgun (WGS) entry which is preliminary data.</text>
</comment>
<keyword evidence="1" id="KW-1133">Transmembrane helix</keyword>
<feature type="transmembrane region" description="Helical" evidence="1">
    <location>
        <begin position="47"/>
        <end position="64"/>
    </location>
</feature>
<protein>
    <submittedName>
        <fullName evidence="2">Uncharacterized protein</fullName>
    </submittedName>
</protein>
<feature type="transmembrane region" description="Helical" evidence="1">
    <location>
        <begin position="6"/>
        <end position="26"/>
    </location>
</feature>
<name>A0A3M7RHI6_BRAPC</name>
<keyword evidence="3" id="KW-1185">Reference proteome</keyword>
<keyword evidence="1" id="KW-0812">Transmembrane</keyword>
<organism evidence="2 3">
    <name type="scientific">Brachionus plicatilis</name>
    <name type="common">Marine rotifer</name>
    <name type="synonym">Brachionus muelleri</name>
    <dbReference type="NCBI Taxonomy" id="10195"/>
    <lineage>
        <taxon>Eukaryota</taxon>
        <taxon>Metazoa</taxon>
        <taxon>Spiralia</taxon>
        <taxon>Gnathifera</taxon>
        <taxon>Rotifera</taxon>
        <taxon>Eurotatoria</taxon>
        <taxon>Monogononta</taxon>
        <taxon>Pseudotrocha</taxon>
        <taxon>Ploima</taxon>
        <taxon>Brachionidae</taxon>
        <taxon>Brachionus</taxon>
    </lineage>
</organism>
<dbReference type="EMBL" id="REGN01003385">
    <property type="protein sequence ID" value="RNA22900.1"/>
    <property type="molecule type" value="Genomic_DNA"/>
</dbReference>
<keyword evidence="1" id="KW-0472">Membrane</keyword>
<sequence length="109" mass="12540">MALSSSSLSWLVIAWCWELVIPVLWLSSSSIQGDKTGKSVKRLLSCSHERFVFLYFVFTIIIYITKNKETITESTGKNGATKSLFFYLCHVELIFFVFFLSKLINMLII</sequence>
<accession>A0A3M7RHI6</accession>
<feature type="transmembrane region" description="Helical" evidence="1">
    <location>
        <begin position="84"/>
        <end position="104"/>
    </location>
</feature>